<name>A0AAV1S2S9_9ROSI</name>
<organism evidence="1 2">
    <name type="scientific">Dovyalis caffra</name>
    <dbReference type="NCBI Taxonomy" id="77055"/>
    <lineage>
        <taxon>Eukaryota</taxon>
        <taxon>Viridiplantae</taxon>
        <taxon>Streptophyta</taxon>
        <taxon>Embryophyta</taxon>
        <taxon>Tracheophyta</taxon>
        <taxon>Spermatophyta</taxon>
        <taxon>Magnoliopsida</taxon>
        <taxon>eudicotyledons</taxon>
        <taxon>Gunneridae</taxon>
        <taxon>Pentapetalae</taxon>
        <taxon>rosids</taxon>
        <taxon>fabids</taxon>
        <taxon>Malpighiales</taxon>
        <taxon>Salicaceae</taxon>
        <taxon>Flacourtieae</taxon>
        <taxon>Dovyalis</taxon>
    </lineage>
</organism>
<dbReference type="PANTHER" id="PTHR33698:SF6">
    <property type="entry name" value="TRANSMEMBRANE PROTEIN"/>
    <property type="match status" value="1"/>
</dbReference>
<dbReference type="AlphaFoldDB" id="A0AAV1S2S9"/>
<comment type="caution">
    <text evidence="1">The sequence shown here is derived from an EMBL/GenBank/DDBJ whole genome shotgun (WGS) entry which is preliminary data.</text>
</comment>
<keyword evidence="2" id="KW-1185">Reference proteome</keyword>
<accession>A0AAV1S2S9</accession>
<proteinExistence type="predicted"/>
<evidence type="ECO:0000313" key="1">
    <source>
        <dbReference type="EMBL" id="CAK7345050.1"/>
    </source>
</evidence>
<sequence length="236" mass="26599">MAIVSPPTLLTGTRLVSISPPKLIPQARNSYNPITISHKNIFTRTCAYVAKGHSPLLHQPLIETSFSSRHRGLLQLVPSSAKTSSGSGEEDNPAVDTVLKLYTAIKNQNIKELSDIIGDECRCQVLDFFKVLIKFLGNNLEFVVQPTLQDGLIVGVAWRLNWSKTHIPVGKGFSFYILQVYQGRVVIRNVEMFMEPLVHIEPFRMKMMGYAMNIIDKMSCCKLSKDKVKKAIQHWE</sequence>
<dbReference type="Proteomes" id="UP001314170">
    <property type="component" value="Unassembled WGS sequence"/>
</dbReference>
<evidence type="ECO:0000313" key="2">
    <source>
        <dbReference type="Proteomes" id="UP001314170"/>
    </source>
</evidence>
<protein>
    <submittedName>
        <fullName evidence="1">Uncharacterized protein</fullName>
    </submittedName>
</protein>
<gene>
    <name evidence="1" type="ORF">DCAF_LOCUS18069</name>
</gene>
<dbReference type="EMBL" id="CAWUPB010001166">
    <property type="protein sequence ID" value="CAK7345050.1"/>
    <property type="molecule type" value="Genomic_DNA"/>
</dbReference>
<reference evidence="1 2" key="1">
    <citation type="submission" date="2024-01" db="EMBL/GenBank/DDBJ databases">
        <authorList>
            <person name="Waweru B."/>
        </authorList>
    </citation>
    <scope>NUCLEOTIDE SEQUENCE [LARGE SCALE GENOMIC DNA]</scope>
</reference>
<dbReference type="PANTHER" id="PTHR33698">
    <property type="entry name" value="NUCLEAR TRANSPORT FACTOR 2 (NTF2)-LIKE PROTEIN"/>
    <property type="match status" value="1"/>
</dbReference>